<comment type="caution">
    <text evidence="2">The sequence shown here is derived from an EMBL/GenBank/DDBJ whole genome shotgun (WGS) entry which is preliminary data.</text>
</comment>
<evidence type="ECO:0000313" key="2">
    <source>
        <dbReference type="EMBL" id="RIJ52167.1"/>
    </source>
</evidence>
<keyword evidence="3" id="KW-1185">Reference proteome</keyword>
<protein>
    <submittedName>
        <fullName evidence="2">Uncharacterized protein</fullName>
    </submittedName>
</protein>
<feature type="compositionally biased region" description="Low complexity" evidence="1">
    <location>
        <begin position="164"/>
        <end position="175"/>
    </location>
</feature>
<evidence type="ECO:0000256" key="1">
    <source>
        <dbReference type="SAM" id="MobiDB-lite"/>
    </source>
</evidence>
<gene>
    <name evidence="2" type="ORF">DZG00_06050</name>
</gene>
<feature type="region of interest" description="Disordered" evidence="1">
    <location>
        <begin position="155"/>
        <end position="175"/>
    </location>
</feature>
<organism evidence="2 3">
    <name type="scientific">Clavibacter lycopersici</name>
    <dbReference type="NCBI Taxonomy" id="2301718"/>
    <lineage>
        <taxon>Bacteria</taxon>
        <taxon>Bacillati</taxon>
        <taxon>Actinomycetota</taxon>
        <taxon>Actinomycetes</taxon>
        <taxon>Micrococcales</taxon>
        <taxon>Microbacteriaceae</taxon>
        <taxon>Clavibacter</taxon>
    </lineage>
</organism>
<dbReference type="AlphaFoldDB" id="A0A399TCZ8"/>
<evidence type="ECO:0000313" key="3">
    <source>
        <dbReference type="Proteomes" id="UP000266484"/>
    </source>
</evidence>
<dbReference type="Proteomes" id="UP000266484">
    <property type="component" value="Unassembled WGS sequence"/>
</dbReference>
<accession>A0A399TCZ8</accession>
<dbReference type="OrthoDB" id="5118770at2"/>
<sequence length="175" mass="18067">MGDAADAPGKDADAVVDFVRALVTPPWPRDAADAERMLAALGVHPTGGVDAWSPSSAQHALTGGPDAVDHLSYGVHADSVSGIGFFLARHGGARDPLVRRDHDALVAALAALFGPPRAAFDDQSSPVLWDVAELQVGVQLFDRVDSSVMVDVDHSDRSARAEAEAAAAGDDPGRG</sequence>
<dbReference type="EMBL" id="QWGT01000059">
    <property type="protein sequence ID" value="RIJ52167.1"/>
    <property type="molecule type" value="Genomic_DNA"/>
</dbReference>
<reference evidence="2 3" key="1">
    <citation type="submission" date="2018-08" db="EMBL/GenBank/DDBJ databases">
        <title>Genome Sequence of Clavibacter michiganensis Subspecies type strains, and the Atypical Peach-Colored Strains Isolated from Tomato.</title>
        <authorList>
            <person name="Osdaghi E."/>
            <person name="Portier P."/>
            <person name="Briand M."/>
            <person name="Jacques M.-A."/>
        </authorList>
    </citation>
    <scope>NUCLEOTIDE SEQUENCE [LARGE SCALE GENOMIC DNA]</scope>
    <source>
        <strain evidence="2 3">CFBP 8615</strain>
    </source>
</reference>
<dbReference type="RefSeq" id="WP_119382269.1">
    <property type="nucleotide sequence ID" value="NZ_QWGU01000144.1"/>
</dbReference>
<name>A0A399TCZ8_9MICO</name>
<proteinExistence type="predicted"/>